<name>A0A9W8PKI1_9HYPO</name>
<sequence length="356" mass="41814">METIFFEKTARGLHTLDRYTSDWQNFTSVERAGGSLDFEPETILDFFNKEFMIYFDTGASKMTNYHKLGRHGKFGQYLYRAWLQQHRGRPPFQRGGFLSKPMRFGGDGIQRLGDLSKYHAQLSAKLETELDTRLQFKMCPSIPEEVAHWRPLPSPKIQTFRQHGYLMRPLFRALYMVLDNQTIPDVISRPVRRENEEYFAWRQRRLVDEISQYSVPLIRTGDEETLSSPISFSSLLDSGLALDVNRPDYQDGVEPMAVRVRLNTAIQFIWDILERERNASKEVDKVHKGLLREQNEYCQLWVYRLIAKCKDFGMDCEQASSVATERALAKVNEEACDSQVEPWWKMMDRWKIQKKL</sequence>
<gene>
    <name evidence="1" type="ORF">NW766_009787</name>
</gene>
<evidence type="ECO:0000313" key="1">
    <source>
        <dbReference type="EMBL" id="KAJ4007973.1"/>
    </source>
</evidence>
<evidence type="ECO:0000313" key="2">
    <source>
        <dbReference type="Proteomes" id="UP001152130"/>
    </source>
</evidence>
<dbReference type="EMBL" id="JAPDHF010000016">
    <property type="protein sequence ID" value="KAJ4007973.1"/>
    <property type="molecule type" value="Genomic_DNA"/>
</dbReference>
<protein>
    <submittedName>
        <fullName evidence="1">Uncharacterized protein</fullName>
    </submittedName>
</protein>
<dbReference type="AlphaFoldDB" id="A0A9W8PKI1"/>
<keyword evidence="2" id="KW-1185">Reference proteome</keyword>
<dbReference type="OrthoDB" id="5235440at2759"/>
<organism evidence="1 2">
    <name type="scientific">Fusarium irregulare</name>
    <dbReference type="NCBI Taxonomy" id="2494466"/>
    <lineage>
        <taxon>Eukaryota</taxon>
        <taxon>Fungi</taxon>
        <taxon>Dikarya</taxon>
        <taxon>Ascomycota</taxon>
        <taxon>Pezizomycotina</taxon>
        <taxon>Sordariomycetes</taxon>
        <taxon>Hypocreomycetidae</taxon>
        <taxon>Hypocreales</taxon>
        <taxon>Nectriaceae</taxon>
        <taxon>Fusarium</taxon>
        <taxon>Fusarium incarnatum-equiseti species complex</taxon>
    </lineage>
</organism>
<dbReference type="Proteomes" id="UP001152130">
    <property type="component" value="Unassembled WGS sequence"/>
</dbReference>
<accession>A0A9W8PKI1</accession>
<reference evidence="1" key="1">
    <citation type="submission" date="2022-10" db="EMBL/GenBank/DDBJ databases">
        <title>Fusarium specimens isolated from Avocado Roots.</title>
        <authorList>
            <person name="Stajich J."/>
            <person name="Roper C."/>
            <person name="Heimlech-Rivalta G."/>
        </authorList>
    </citation>
    <scope>NUCLEOTIDE SEQUENCE</scope>
    <source>
        <strain evidence="1">CF00143</strain>
    </source>
</reference>
<comment type="caution">
    <text evidence="1">The sequence shown here is derived from an EMBL/GenBank/DDBJ whole genome shotgun (WGS) entry which is preliminary data.</text>
</comment>
<proteinExistence type="predicted"/>